<comment type="caution">
    <text evidence="2">The sequence shown here is derived from an EMBL/GenBank/DDBJ whole genome shotgun (WGS) entry which is preliminary data.</text>
</comment>
<proteinExistence type="predicted"/>
<dbReference type="RefSeq" id="WP_068914016.1">
    <property type="nucleotide sequence ID" value="NZ_MBEW02000022.1"/>
</dbReference>
<gene>
    <name evidence="2" type="ORF">BBG48_008470</name>
</gene>
<reference evidence="2 3" key="1">
    <citation type="journal article" date="2016" name="Genome Announc.">
        <title>Draft Genome Sequence of Criibacterium bergeronii gen. nov., sp. nov., Strain CCRI-22567T, Isolated from a Vaginal Sample from a Woman with Bacterial Vaginosis.</title>
        <authorList>
            <person name="Maheux A.F."/>
            <person name="Berube E."/>
            <person name="Boudreau D.K."/>
            <person name="Raymond F."/>
            <person name="Corbeil J."/>
            <person name="Roy P.H."/>
            <person name="Boissinot M."/>
            <person name="Omar R.F."/>
        </authorList>
    </citation>
    <scope>NUCLEOTIDE SEQUENCE [LARGE SCALE GENOMIC DNA]</scope>
    <source>
        <strain evidence="2 3">CCRI-22567</strain>
    </source>
</reference>
<sequence>MANKVKYGLKNIHVFPITEDTSEKITYDKAIPIQGAVSLSMKASGDSNEFYADDVVYWGEYSNNGYDGDLEIAKIPEEFETAILGFIKDKNGAIVESTEVKSKNFAIAFEIDGDVNQVRHILYKCSVSRPDVEGETKKEKIEPKTDKLSLKAMATLKDGLIKAKLEKGKTGYDTFMTSPYMPTPVAGV</sequence>
<dbReference type="AlphaFoldDB" id="A0A371IJN9"/>
<dbReference type="EMBL" id="MBEW02000022">
    <property type="protein sequence ID" value="RDY20709.1"/>
    <property type="molecule type" value="Genomic_DNA"/>
</dbReference>
<dbReference type="InterPro" id="IPR006490">
    <property type="entry name" value="Maj_tail_phi13"/>
</dbReference>
<dbReference type="Pfam" id="PF06488">
    <property type="entry name" value="L_lac_phage_MSP"/>
    <property type="match status" value="1"/>
</dbReference>
<organism evidence="2 3">
    <name type="scientific">Criibacterium bergeronii</name>
    <dbReference type="NCBI Taxonomy" id="1871336"/>
    <lineage>
        <taxon>Bacteria</taxon>
        <taxon>Bacillati</taxon>
        <taxon>Bacillota</taxon>
        <taxon>Clostridia</taxon>
        <taxon>Peptostreptococcales</taxon>
        <taxon>Filifactoraceae</taxon>
        <taxon>Criibacterium</taxon>
    </lineage>
</organism>
<evidence type="ECO:0000313" key="2">
    <source>
        <dbReference type="EMBL" id="RDY20709.1"/>
    </source>
</evidence>
<name>A0A371IJN9_9FIRM</name>
<dbReference type="STRING" id="1871336.BBG48_05285"/>
<keyword evidence="3" id="KW-1185">Reference proteome</keyword>
<evidence type="ECO:0000313" key="3">
    <source>
        <dbReference type="Proteomes" id="UP000093352"/>
    </source>
</evidence>
<protein>
    <submittedName>
        <fullName evidence="2">Phage tail protein</fullName>
    </submittedName>
</protein>
<feature type="domain" description="Phage tail tube protein N-terminal" evidence="1">
    <location>
        <begin position="5"/>
        <end position="106"/>
    </location>
</feature>
<accession>A0A371IJN9</accession>
<dbReference type="Proteomes" id="UP000093352">
    <property type="component" value="Unassembled WGS sequence"/>
</dbReference>
<dbReference type="InterPro" id="IPR046764">
    <property type="entry name" value="L_lac_phage_MSP_N"/>
</dbReference>
<evidence type="ECO:0000259" key="1">
    <source>
        <dbReference type="Pfam" id="PF06488"/>
    </source>
</evidence>
<dbReference type="NCBIfam" id="TIGR01603">
    <property type="entry name" value="maj_tail_phi13"/>
    <property type="match status" value="1"/>
</dbReference>